<dbReference type="InterPro" id="IPR025672">
    <property type="entry name" value="Sigma_reg_C_dom"/>
</dbReference>
<reference evidence="3" key="1">
    <citation type="submission" date="2021-03" db="EMBL/GenBank/DDBJ databases">
        <title>Alkalibacter marinus sp. nov., isolated from tidal flat sediment.</title>
        <authorList>
            <person name="Namirimu T."/>
            <person name="Yang J.-A."/>
            <person name="Yang S.-H."/>
            <person name="Kim Y.-J."/>
            <person name="Kwon K.K."/>
        </authorList>
    </citation>
    <scope>NUCLEOTIDE SEQUENCE</scope>
    <source>
        <strain evidence="3">ES005</strain>
    </source>
</reference>
<accession>A0A975AIC3</accession>
<dbReference type="Pfam" id="PF13791">
    <property type="entry name" value="Sigma_reg_C"/>
    <property type="match status" value="1"/>
</dbReference>
<organism evidence="3 4">
    <name type="scientific">Alkalibacter rhizosphaerae</name>
    <dbReference type="NCBI Taxonomy" id="2815577"/>
    <lineage>
        <taxon>Bacteria</taxon>
        <taxon>Bacillati</taxon>
        <taxon>Bacillota</taxon>
        <taxon>Clostridia</taxon>
        <taxon>Eubacteriales</taxon>
        <taxon>Eubacteriaceae</taxon>
        <taxon>Alkalibacter</taxon>
    </lineage>
</organism>
<keyword evidence="1" id="KW-0472">Membrane</keyword>
<protein>
    <submittedName>
        <fullName evidence="3">Anti sigma factor C-terminal domain-containing protein</fullName>
    </submittedName>
</protein>
<dbReference type="AlphaFoldDB" id="A0A975AIC3"/>
<dbReference type="RefSeq" id="WP_207299870.1">
    <property type="nucleotide sequence ID" value="NZ_CP071444.1"/>
</dbReference>
<feature type="domain" description="Sigma factor regulator C-terminal" evidence="2">
    <location>
        <begin position="210"/>
        <end position="377"/>
    </location>
</feature>
<evidence type="ECO:0000259" key="2">
    <source>
        <dbReference type="Pfam" id="PF13791"/>
    </source>
</evidence>
<evidence type="ECO:0000313" key="3">
    <source>
        <dbReference type="EMBL" id="QSX08529.1"/>
    </source>
</evidence>
<sequence>MNNNFEEQLSLYKAGKLGEEEARRVEEEIARISAILDHIKDEEEEMWEELKNEVPANNTTNFEAPVKWKRKINAKIIWTSAITALAIWIAFVTIVFASSRIVTGLFALDHEESYVERSAFTQMVQMFQPDYESSSSWSTSGLFAKQGMGVLLKKYAGHTVLDTKEITVNYQLGQPKDSNAADVQLFYREKEDFSSLAGYPSDPDLGFEPLEKAPSGTTANVLILFKEALSPQELKDSFVAALYPDDTSESQVTPLTLVSDRIVLSNPSYYRHTPVYPYGENQEDINENRGKLSAQFESYDNSSHANSMIGNLRILQGRDELLETLFHAGLLDALKVDEAIVEIERNGIRYFGSYFTADTKKLLELKGDPRIHSIQVESIVLW</sequence>
<evidence type="ECO:0000313" key="4">
    <source>
        <dbReference type="Proteomes" id="UP000663499"/>
    </source>
</evidence>
<dbReference type="Proteomes" id="UP000663499">
    <property type="component" value="Chromosome"/>
</dbReference>
<keyword evidence="1" id="KW-1133">Transmembrane helix</keyword>
<feature type="transmembrane region" description="Helical" evidence="1">
    <location>
        <begin position="76"/>
        <end position="97"/>
    </location>
</feature>
<dbReference type="KEGG" id="alka:J0B03_00090"/>
<name>A0A975AIC3_9FIRM</name>
<keyword evidence="4" id="KW-1185">Reference proteome</keyword>
<gene>
    <name evidence="3" type="ORF">J0B03_00090</name>
</gene>
<keyword evidence="1" id="KW-0812">Transmembrane</keyword>
<proteinExistence type="predicted"/>
<evidence type="ECO:0000256" key="1">
    <source>
        <dbReference type="SAM" id="Phobius"/>
    </source>
</evidence>
<dbReference type="EMBL" id="CP071444">
    <property type="protein sequence ID" value="QSX08529.1"/>
    <property type="molecule type" value="Genomic_DNA"/>
</dbReference>